<evidence type="ECO:0000313" key="3">
    <source>
        <dbReference type="EMBL" id="GMG72640.1"/>
    </source>
</evidence>
<dbReference type="Pfam" id="PF00534">
    <property type="entry name" value="Glycos_transf_1"/>
    <property type="match status" value="1"/>
</dbReference>
<dbReference type="GO" id="GO:0016757">
    <property type="term" value="F:glycosyltransferase activity"/>
    <property type="evidence" value="ECO:0007669"/>
    <property type="project" value="InterPro"/>
</dbReference>
<dbReference type="InterPro" id="IPR001296">
    <property type="entry name" value="Glyco_trans_1"/>
</dbReference>
<gene>
    <name evidence="3" type="ORF">ShirakiTB12_11080</name>
</gene>
<dbReference type="Proteomes" id="UP001165240">
    <property type="component" value="Unassembled WGS sequence"/>
</dbReference>
<evidence type="ECO:0000256" key="1">
    <source>
        <dbReference type="ARBA" id="ARBA00022679"/>
    </source>
</evidence>
<dbReference type="AlphaFoldDB" id="A0AAX6BG09"/>
<dbReference type="PANTHER" id="PTHR46401">
    <property type="entry name" value="GLYCOSYLTRANSFERASE WBBK-RELATED"/>
    <property type="match status" value="1"/>
</dbReference>
<dbReference type="RefSeq" id="WP_310876366.1">
    <property type="nucleotide sequence ID" value="NZ_BSYK01000001.1"/>
</dbReference>
<dbReference type="EMBL" id="BSYK01000001">
    <property type="protein sequence ID" value="GMG72640.1"/>
    <property type="molecule type" value="Genomic_DNA"/>
</dbReference>
<dbReference type="GO" id="GO:0009103">
    <property type="term" value="P:lipopolysaccharide biosynthetic process"/>
    <property type="evidence" value="ECO:0007669"/>
    <property type="project" value="TreeGrafter"/>
</dbReference>
<evidence type="ECO:0000313" key="4">
    <source>
        <dbReference type="Proteomes" id="UP001165240"/>
    </source>
</evidence>
<evidence type="ECO:0000259" key="2">
    <source>
        <dbReference type="Pfam" id="PF00534"/>
    </source>
</evidence>
<dbReference type="Gene3D" id="3.40.50.2000">
    <property type="entry name" value="Glycogen Phosphorylase B"/>
    <property type="match status" value="2"/>
</dbReference>
<organism evidence="3 4">
    <name type="scientific">Priestia megaterium</name>
    <name type="common">Bacillus megaterium</name>
    <dbReference type="NCBI Taxonomy" id="1404"/>
    <lineage>
        <taxon>Bacteria</taxon>
        <taxon>Bacillati</taxon>
        <taxon>Bacillota</taxon>
        <taxon>Bacilli</taxon>
        <taxon>Bacillales</taxon>
        <taxon>Bacillaceae</taxon>
        <taxon>Priestia</taxon>
    </lineage>
</organism>
<feature type="domain" description="Glycosyl transferase family 1" evidence="2">
    <location>
        <begin position="196"/>
        <end position="352"/>
    </location>
</feature>
<keyword evidence="1" id="KW-0808">Transferase</keyword>
<comment type="caution">
    <text evidence="3">The sequence shown here is derived from an EMBL/GenBank/DDBJ whole genome shotgun (WGS) entry which is preliminary data.</text>
</comment>
<dbReference type="PANTHER" id="PTHR46401:SF2">
    <property type="entry name" value="GLYCOSYLTRANSFERASE WBBK-RELATED"/>
    <property type="match status" value="1"/>
</dbReference>
<protein>
    <recommendedName>
        <fullName evidence="2">Glycosyl transferase family 1 domain-containing protein</fullName>
    </recommendedName>
</protein>
<proteinExistence type="predicted"/>
<name>A0AAX6BG09_PRIMG</name>
<reference evidence="3" key="1">
    <citation type="journal article" date="2024" name="Appl Microbiol">
        <title>Effect of kuratsuki Bacillus and Priestia on Taste of Sake.</title>
        <authorList>
            <person name="Kobayashi K."/>
            <person name="Nishida H."/>
        </authorList>
    </citation>
    <scope>NUCLEOTIDE SEQUENCE</scope>
    <source>
        <strain evidence="3">B-12</strain>
    </source>
</reference>
<sequence>MNKKVLIMRNFASTVNIDSYNLQEIGLGKAFVNKGFECDVIYYHDSNSFEEVIYKSENRNLTIKWTKAIKFMSNSIYYSLLKKSKLNQYDIIISTEYNQVMTLLLSILCGDKVYLYHGPYKDNNHNFIQKIYDQIAAPIITKKIAKTFTKSNLANDFLKTKGFKNLKTVGVGLDIDKLNASNDKNRFTELKETSSTTQNLLYVGVLEDRRNIEFMFKVFSKLVEVRTEVRLTLVGNGKKEDLERYFQLAKELNIDGHITHIKQVKQSELKALYQKSDLFLFPTSYDIFGMVLLESMYFHLPVISTLNGGSETLINGNNGMVLDNLNEELWVEKIYNLLCNLELRKQIGENAHTKILTEFTWDKIVNKMILS</sequence>
<accession>A0AAX6BG09</accession>
<dbReference type="SUPFAM" id="SSF53756">
    <property type="entry name" value="UDP-Glycosyltransferase/glycogen phosphorylase"/>
    <property type="match status" value="1"/>
</dbReference>
<dbReference type="CDD" id="cd03801">
    <property type="entry name" value="GT4_PimA-like"/>
    <property type="match status" value="1"/>
</dbReference>